<feature type="chain" id="PRO_5004727531" description="Cytochrome P460 domain-containing protein" evidence="1">
    <location>
        <begin position="25"/>
        <end position="204"/>
    </location>
</feature>
<name>V4PWV5_9CAUL</name>
<reference evidence="3 4" key="1">
    <citation type="journal article" date="2014" name="Nature">
        <title>Sequential evolution of bacterial morphology by co-option of a developmental regulator.</title>
        <authorList>
            <person name="Jiang C."/>
            <person name="Brown P.J."/>
            <person name="Ducret A."/>
            <person name="Brun Y.V."/>
        </authorList>
    </citation>
    <scope>NUCLEOTIDE SEQUENCE [LARGE SCALE GENOMIC DNA]</scope>
    <source>
        <strain evidence="3 4">DSM 16100</strain>
    </source>
</reference>
<dbReference type="InterPro" id="IPR032033">
    <property type="entry name" value="Cytochrome_P460"/>
</dbReference>
<keyword evidence="4" id="KW-1185">Reference proteome</keyword>
<dbReference type="STRING" id="1121022.GCA_000376105_03130"/>
<dbReference type="EMBL" id="AWGB01000010">
    <property type="protein sequence ID" value="ESQ92866.1"/>
    <property type="molecule type" value="Genomic_DNA"/>
</dbReference>
<accession>V4PWV5</accession>
<dbReference type="AlphaFoldDB" id="V4PWV5"/>
<dbReference type="InterPro" id="IPR038142">
    <property type="entry name" value="Cytochrome_P460_sp"/>
</dbReference>
<evidence type="ECO:0000313" key="4">
    <source>
        <dbReference type="Proteomes" id="UP000017837"/>
    </source>
</evidence>
<keyword evidence="1" id="KW-0732">Signal</keyword>
<organism evidence="3 4">
    <name type="scientific">Asticcacaulis benevestitus DSM 16100 = ATCC BAA-896</name>
    <dbReference type="NCBI Taxonomy" id="1121022"/>
    <lineage>
        <taxon>Bacteria</taxon>
        <taxon>Pseudomonadati</taxon>
        <taxon>Pseudomonadota</taxon>
        <taxon>Alphaproteobacteria</taxon>
        <taxon>Caulobacterales</taxon>
        <taxon>Caulobacteraceae</taxon>
        <taxon>Asticcacaulis</taxon>
    </lineage>
</organism>
<sequence>MKSQHLLSVVAAAVLAAIILGAMAEPTPPESVEPQYDARMRLKLPADYRDWVFLSSGLDMSYSQAATMPGAHMFNNVFVPRAAYLAFKATGIWPDKTMIILENRSGAKDVSINKRGVVQTGEVMGLEAHVKDARLEGGWGFYSFDDGKPAAQIAHTAACYACHQDHAAADTTFVQFYPTLLPFATQHGTLNPKYLSEIAAAKEK</sequence>
<dbReference type="OrthoDB" id="511546at2"/>
<dbReference type="Gene3D" id="3.50.70.20">
    <property type="entry name" value="Cytochrome P460"/>
    <property type="match status" value="1"/>
</dbReference>
<dbReference type="eggNOG" id="ENOG5031DJB">
    <property type="taxonomic scope" value="Bacteria"/>
</dbReference>
<comment type="caution">
    <text evidence="3">The sequence shown here is derived from an EMBL/GenBank/DDBJ whole genome shotgun (WGS) entry which is preliminary data.</text>
</comment>
<dbReference type="Pfam" id="PF16694">
    <property type="entry name" value="Cytochrome_P460"/>
    <property type="match status" value="1"/>
</dbReference>
<evidence type="ECO:0000259" key="2">
    <source>
        <dbReference type="Pfam" id="PF16694"/>
    </source>
</evidence>
<evidence type="ECO:0000256" key="1">
    <source>
        <dbReference type="SAM" id="SignalP"/>
    </source>
</evidence>
<dbReference type="RefSeq" id="WP_018082800.1">
    <property type="nucleotide sequence ID" value="NZ_AQWM01000019.1"/>
</dbReference>
<protein>
    <recommendedName>
        <fullName evidence="2">Cytochrome P460 domain-containing protein</fullName>
    </recommendedName>
</protein>
<proteinExistence type="predicted"/>
<dbReference type="PATRIC" id="fig|1121022.4.peg.1422"/>
<dbReference type="Proteomes" id="UP000017837">
    <property type="component" value="Unassembled WGS sequence"/>
</dbReference>
<feature type="signal peptide" evidence="1">
    <location>
        <begin position="1"/>
        <end position="24"/>
    </location>
</feature>
<evidence type="ECO:0000313" key="3">
    <source>
        <dbReference type="EMBL" id="ESQ92866.1"/>
    </source>
</evidence>
<dbReference type="CDD" id="cd20751">
    <property type="entry name" value="cyt_P460_Ne-like"/>
    <property type="match status" value="1"/>
</dbReference>
<gene>
    <name evidence="3" type="ORF">ABENE_07115</name>
</gene>
<feature type="domain" description="Cytochrome P460" evidence="2">
    <location>
        <begin position="45"/>
        <end position="173"/>
    </location>
</feature>